<proteinExistence type="predicted"/>
<dbReference type="AlphaFoldDB" id="A0A944MB29"/>
<dbReference type="Proteomes" id="UP000770889">
    <property type="component" value="Unassembled WGS sequence"/>
</dbReference>
<evidence type="ECO:0000313" key="1">
    <source>
        <dbReference type="EMBL" id="MBT2990097.1"/>
    </source>
</evidence>
<accession>A0A944MB29</accession>
<dbReference type="EMBL" id="JAHHGM010000013">
    <property type="protein sequence ID" value="MBT2990097.1"/>
    <property type="molecule type" value="Genomic_DNA"/>
</dbReference>
<protein>
    <submittedName>
        <fullName evidence="1">Uncharacterized protein</fullName>
    </submittedName>
</protein>
<reference evidence="1 2" key="1">
    <citation type="submission" date="2021-05" db="EMBL/GenBank/DDBJ databases">
        <title>Genetic and Functional Diversity in Clade A Lucinid endosymbionts from the Bahamas.</title>
        <authorList>
            <person name="Giani N.M."/>
            <person name="Engel A.S."/>
            <person name="Campbell B.J."/>
        </authorList>
    </citation>
    <scope>NUCLEOTIDE SEQUENCE [LARGE SCALE GENOMIC DNA]</scope>
    <source>
        <strain evidence="1">LUC16012Gg_MoonRockCtena</strain>
    </source>
</reference>
<name>A0A944MB29_9GAMM</name>
<organism evidence="1 2">
    <name type="scientific">Candidatus Thiodiazotropha taylori</name>
    <dbReference type="NCBI Taxonomy" id="2792791"/>
    <lineage>
        <taxon>Bacteria</taxon>
        <taxon>Pseudomonadati</taxon>
        <taxon>Pseudomonadota</taxon>
        <taxon>Gammaproteobacteria</taxon>
        <taxon>Chromatiales</taxon>
        <taxon>Sedimenticolaceae</taxon>
        <taxon>Candidatus Thiodiazotropha</taxon>
    </lineage>
</organism>
<sequence length="63" mass="7135">MTDEQTKKRKLSDHALELIMRDVLNGLKDFSLDMQTEVAMAATEETHTLTSGTLKKALRSKQE</sequence>
<comment type="caution">
    <text evidence="1">The sequence shown here is derived from an EMBL/GenBank/DDBJ whole genome shotgun (WGS) entry which is preliminary data.</text>
</comment>
<gene>
    <name evidence="1" type="ORF">KME65_14170</name>
</gene>
<evidence type="ECO:0000313" key="2">
    <source>
        <dbReference type="Proteomes" id="UP000770889"/>
    </source>
</evidence>